<protein>
    <submittedName>
        <fullName evidence="1">Uncharacterized protein</fullName>
    </submittedName>
</protein>
<keyword evidence="2" id="KW-1185">Reference proteome</keyword>
<gene>
    <name evidence="1" type="ORF">SAMN05216598_3577</name>
</gene>
<evidence type="ECO:0000313" key="2">
    <source>
        <dbReference type="Proteomes" id="UP000199524"/>
    </source>
</evidence>
<dbReference type="EMBL" id="LT629777">
    <property type="protein sequence ID" value="SDT00284.1"/>
    <property type="molecule type" value="Genomic_DNA"/>
</dbReference>
<evidence type="ECO:0000313" key="1">
    <source>
        <dbReference type="EMBL" id="SDT00284.1"/>
    </source>
</evidence>
<sequence>MERFIFSSHGQLMLALRVSHTSAYTCEYKEFHNG</sequence>
<accession>A0A1H1WT56</accession>
<dbReference type="Proteomes" id="UP000199524">
    <property type="component" value="Chromosome I"/>
</dbReference>
<name>A0A1H1WT56_9PSED</name>
<proteinExistence type="predicted"/>
<reference evidence="2" key="1">
    <citation type="submission" date="2016-10" db="EMBL/GenBank/DDBJ databases">
        <authorList>
            <person name="Varghese N."/>
            <person name="Submissions S."/>
        </authorList>
    </citation>
    <scope>NUCLEOTIDE SEQUENCE [LARGE SCALE GENOMIC DNA]</scope>
    <source>
        <strain evidence="2">ATCC 23835</strain>
    </source>
</reference>
<dbReference type="AlphaFoldDB" id="A0A1H1WT56"/>
<organism evidence="1 2">
    <name type="scientific">Pseudomonas asplenii</name>
    <dbReference type="NCBI Taxonomy" id="53407"/>
    <lineage>
        <taxon>Bacteria</taxon>
        <taxon>Pseudomonadati</taxon>
        <taxon>Pseudomonadota</taxon>
        <taxon>Gammaproteobacteria</taxon>
        <taxon>Pseudomonadales</taxon>
        <taxon>Pseudomonadaceae</taxon>
        <taxon>Pseudomonas</taxon>
    </lineage>
</organism>